<accession>A0AAD6YRQ9</accession>
<evidence type="ECO:0000313" key="1">
    <source>
        <dbReference type="EMBL" id="KAJ7227344.1"/>
    </source>
</evidence>
<evidence type="ECO:0000313" key="2">
    <source>
        <dbReference type="Proteomes" id="UP001219525"/>
    </source>
</evidence>
<name>A0AAD6YRQ9_9AGAR</name>
<sequence length="228" mass="25712">MVPKPGDDIIGLSRSDLDAIRKARDVTQLLDTNFVKISTIQIAIQITLSHSLVTHTRRPTLDPYPADPTRKLAGLPRTRAHPYLPVKILSALMEEYNLTMMTMQEFLENVYIEDFPELRSLYHLVRNSPGAVPILQCIVSMLAECAIAVDETRICAHGATTAHATWCTSAKCSAYVGHARQRQRSRNYEASECINIESGAPFCIRQLGQTTMVDNRDMDYLDYMFLSY</sequence>
<dbReference type="AlphaFoldDB" id="A0AAD6YRQ9"/>
<keyword evidence="2" id="KW-1185">Reference proteome</keyword>
<reference evidence="1" key="1">
    <citation type="submission" date="2023-03" db="EMBL/GenBank/DDBJ databases">
        <title>Massive genome expansion in bonnet fungi (Mycena s.s.) driven by repeated elements and novel gene families across ecological guilds.</title>
        <authorList>
            <consortium name="Lawrence Berkeley National Laboratory"/>
            <person name="Harder C.B."/>
            <person name="Miyauchi S."/>
            <person name="Viragh M."/>
            <person name="Kuo A."/>
            <person name="Thoen E."/>
            <person name="Andreopoulos B."/>
            <person name="Lu D."/>
            <person name="Skrede I."/>
            <person name="Drula E."/>
            <person name="Henrissat B."/>
            <person name="Morin E."/>
            <person name="Kohler A."/>
            <person name="Barry K."/>
            <person name="LaButti K."/>
            <person name="Morin E."/>
            <person name="Salamov A."/>
            <person name="Lipzen A."/>
            <person name="Mereny Z."/>
            <person name="Hegedus B."/>
            <person name="Baldrian P."/>
            <person name="Stursova M."/>
            <person name="Weitz H."/>
            <person name="Taylor A."/>
            <person name="Grigoriev I.V."/>
            <person name="Nagy L.G."/>
            <person name="Martin F."/>
            <person name="Kauserud H."/>
        </authorList>
    </citation>
    <scope>NUCLEOTIDE SEQUENCE</scope>
    <source>
        <strain evidence="1">9144</strain>
    </source>
</reference>
<proteinExistence type="predicted"/>
<organism evidence="1 2">
    <name type="scientific">Mycena pura</name>
    <dbReference type="NCBI Taxonomy" id="153505"/>
    <lineage>
        <taxon>Eukaryota</taxon>
        <taxon>Fungi</taxon>
        <taxon>Dikarya</taxon>
        <taxon>Basidiomycota</taxon>
        <taxon>Agaricomycotina</taxon>
        <taxon>Agaricomycetes</taxon>
        <taxon>Agaricomycetidae</taxon>
        <taxon>Agaricales</taxon>
        <taxon>Marasmiineae</taxon>
        <taxon>Mycenaceae</taxon>
        <taxon>Mycena</taxon>
    </lineage>
</organism>
<dbReference type="Proteomes" id="UP001219525">
    <property type="component" value="Unassembled WGS sequence"/>
</dbReference>
<dbReference type="EMBL" id="JARJCW010000003">
    <property type="protein sequence ID" value="KAJ7227344.1"/>
    <property type="molecule type" value="Genomic_DNA"/>
</dbReference>
<gene>
    <name evidence="1" type="ORF">GGX14DRAFT_386039</name>
</gene>
<comment type="caution">
    <text evidence="1">The sequence shown here is derived from an EMBL/GenBank/DDBJ whole genome shotgun (WGS) entry which is preliminary data.</text>
</comment>
<protein>
    <submittedName>
        <fullName evidence="1">Uncharacterized protein</fullName>
    </submittedName>
</protein>